<dbReference type="InterPro" id="IPR051678">
    <property type="entry name" value="AGP_Transferase"/>
</dbReference>
<dbReference type="AlphaFoldDB" id="A0A0H5DNA3"/>
<dbReference type="GO" id="GO:0016740">
    <property type="term" value="F:transferase activity"/>
    <property type="evidence" value="ECO:0007669"/>
    <property type="project" value="UniProtKB-KW"/>
</dbReference>
<dbReference type="EMBL" id="CWGJ01000005">
    <property type="protein sequence ID" value="CRX37607.1"/>
    <property type="molecule type" value="Genomic_DNA"/>
</dbReference>
<dbReference type="Gene3D" id="3.90.1200.10">
    <property type="match status" value="1"/>
</dbReference>
<dbReference type="PANTHER" id="PTHR21310:SF15">
    <property type="entry name" value="AMINOGLYCOSIDE PHOSPHOTRANSFERASE DOMAIN-CONTAINING PROTEIN"/>
    <property type="match status" value="1"/>
</dbReference>
<gene>
    <name evidence="2" type="ORF">ELAC_0246</name>
</gene>
<dbReference type="PANTHER" id="PTHR21310">
    <property type="entry name" value="AMINOGLYCOSIDE PHOSPHOTRANSFERASE-RELATED-RELATED"/>
    <property type="match status" value="1"/>
</dbReference>
<protein>
    <submittedName>
        <fullName evidence="2">Aminoglycoside phosphotransferase</fullName>
    </submittedName>
</protein>
<dbReference type="RefSeq" id="WP_098037470.1">
    <property type="nucleotide sequence ID" value="NZ_CWGJ01000005.1"/>
</dbReference>
<feature type="domain" description="Aminoglycoside phosphotransferase" evidence="1">
    <location>
        <begin position="31"/>
        <end position="242"/>
    </location>
</feature>
<dbReference type="InterPro" id="IPR002575">
    <property type="entry name" value="Aminoglycoside_PTrfase"/>
</dbReference>
<dbReference type="OrthoDB" id="334783at2"/>
<dbReference type="Pfam" id="PF01636">
    <property type="entry name" value="APH"/>
    <property type="match status" value="1"/>
</dbReference>
<organism evidence="2 3">
    <name type="scientific">Estrella lausannensis</name>
    <dbReference type="NCBI Taxonomy" id="483423"/>
    <lineage>
        <taxon>Bacteria</taxon>
        <taxon>Pseudomonadati</taxon>
        <taxon>Chlamydiota</taxon>
        <taxon>Chlamydiia</taxon>
        <taxon>Parachlamydiales</taxon>
        <taxon>Candidatus Criblamydiaceae</taxon>
        <taxon>Estrella</taxon>
    </lineage>
</organism>
<dbReference type="InterPro" id="IPR011009">
    <property type="entry name" value="Kinase-like_dom_sf"/>
</dbReference>
<name>A0A0H5DNA3_9BACT</name>
<evidence type="ECO:0000313" key="2">
    <source>
        <dbReference type="EMBL" id="CRX37607.1"/>
    </source>
</evidence>
<dbReference type="Proteomes" id="UP000220251">
    <property type="component" value="Unassembled WGS sequence"/>
</dbReference>
<sequence>MDSLISHFRPRLNIPDASFTLIEHDNAMVALVYLVAGEGGQQFILKISPKAEDYKREKLLLNHFSGIIPVPRLFKELEPFDSYPGALLMERIPGTLLTNKTLSEEIAFEAGAILAKIHLFRIHGFGDPVNPETLSLDPKDYFAKKFEEGLSECTGNLSESLLKKCRIYFQEQLPLLDSADGPCIAHRDFRPANILTDGNKITGVIDWAGGRSGFAEEDFCPIEDGSWGMDEKQLQAFRRGYKTVRPLPATDKTLSLMQLSKAIATVGFTVKKGTWNTKNKGTYLRYLRWIELFFLHENNTPTSS</sequence>
<evidence type="ECO:0000259" key="1">
    <source>
        <dbReference type="Pfam" id="PF01636"/>
    </source>
</evidence>
<proteinExistence type="predicted"/>
<reference evidence="3" key="1">
    <citation type="submission" date="2015-06" db="EMBL/GenBank/DDBJ databases">
        <authorList>
            <person name="Bertelli C."/>
        </authorList>
    </citation>
    <scope>NUCLEOTIDE SEQUENCE [LARGE SCALE GENOMIC DNA]</scope>
    <source>
        <strain evidence="3">CRIB-30</strain>
    </source>
</reference>
<accession>A0A0H5DNA3</accession>
<evidence type="ECO:0000313" key="3">
    <source>
        <dbReference type="Proteomes" id="UP000220251"/>
    </source>
</evidence>
<keyword evidence="2" id="KW-0808">Transferase</keyword>
<keyword evidence="3" id="KW-1185">Reference proteome</keyword>
<dbReference type="SUPFAM" id="SSF56112">
    <property type="entry name" value="Protein kinase-like (PK-like)"/>
    <property type="match status" value="1"/>
</dbReference>